<dbReference type="Proteomes" id="UP000789901">
    <property type="component" value="Unassembled WGS sequence"/>
</dbReference>
<evidence type="ECO:0000313" key="1">
    <source>
        <dbReference type="EMBL" id="CAG8489311.1"/>
    </source>
</evidence>
<keyword evidence="2" id="KW-1185">Reference proteome</keyword>
<sequence length="118" mass="13251">MANANSNYDNCYYYHINSETRANVNWGPDPPTAGAIINVNYSISGLSMPTTHLVYMVASIVRDDKNTDPIVGSKVKVDRNVKDISVSTSLKWPSPADKKNRYSLVVFLLDYNMEYLLV</sequence>
<organism evidence="1 2">
    <name type="scientific">Gigaspora margarita</name>
    <dbReference type="NCBI Taxonomy" id="4874"/>
    <lineage>
        <taxon>Eukaryota</taxon>
        <taxon>Fungi</taxon>
        <taxon>Fungi incertae sedis</taxon>
        <taxon>Mucoromycota</taxon>
        <taxon>Glomeromycotina</taxon>
        <taxon>Glomeromycetes</taxon>
        <taxon>Diversisporales</taxon>
        <taxon>Gigasporaceae</taxon>
        <taxon>Gigaspora</taxon>
    </lineage>
</organism>
<name>A0ABM8VZX7_GIGMA</name>
<reference evidence="1 2" key="1">
    <citation type="submission" date="2021-06" db="EMBL/GenBank/DDBJ databases">
        <authorList>
            <person name="Kallberg Y."/>
            <person name="Tangrot J."/>
            <person name="Rosling A."/>
        </authorList>
    </citation>
    <scope>NUCLEOTIDE SEQUENCE [LARGE SCALE GENOMIC DNA]</scope>
    <source>
        <strain evidence="1 2">120-4 pot B 10/14</strain>
    </source>
</reference>
<dbReference type="EMBL" id="CAJVQB010000443">
    <property type="protein sequence ID" value="CAG8489311.1"/>
    <property type="molecule type" value="Genomic_DNA"/>
</dbReference>
<comment type="caution">
    <text evidence="1">The sequence shown here is derived from an EMBL/GenBank/DDBJ whole genome shotgun (WGS) entry which is preliminary data.</text>
</comment>
<proteinExistence type="predicted"/>
<gene>
    <name evidence="1" type="ORF">GMARGA_LOCUS1641</name>
</gene>
<protein>
    <submittedName>
        <fullName evidence="1">8321_t:CDS:1</fullName>
    </submittedName>
</protein>
<evidence type="ECO:0000313" key="2">
    <source>
        <dbReference type="Proteomes" id="UP000789901"/>
    </source>
</evidence>
<accession>A0ABM8VZX7</accession>